<gene>
    <name evidence="1" type="ORF">F2Q69_00056835</name>
</gene>
<dbReference type="EMBL" id="QGKX02002183">
    <property type="protein sequence ID" value="KAF3489750.1"/>
    <property type="molecule type" value="Genomic_DNA"/>
</dbReference>
<proteinExistence type="predicted"/>
<protein>
    <submittedName>
        <fullName evidence="1">Uncharacterized protein</fullName>
    </submittedName>
</protein>
<evidence type="ECO:0000313" key="1">
    <source>
        <dbReference type="EMBL" id="KAF3489750.1"/>
    </source>
</evidence>
<accession>A0A8S9NAP0</accession>
<evidence type="ECO:0000313" key="2">
    <source>
        <dbReference type="Proteomes" id="UP000712600"/>
    </source>
</evidence>
<organism evidence="1 2">
    <name type="scientific">Brassica cretica</name>
    <name type="common">Mustard</name>
    <dbReference type="NCBI Taxonomy" id="69181"/>
    <lineage>
        <taxon>Eukaryota</taxon>
        <taxon>Viridiplantae</taxon>
        <taxon>Streptophyta</taxon>
        <taxon>Embryophyta</taxon>
        <taxon>Tracheophyta</taxon>
        <taxon>Spermatophyta</taxon>
        <taxon>Magnoliopsida</taxon>
        <taxon>eudicotyledons</taxon>
        <taxon>Gunneridae</taxon>
        <taxon>Pentapetalae</taxon>
        <taxon>rosids</taxon>
        <taxon>malvids</taxon>
        <taxon>Brassicales</taxon>
        <taxon>Brassicaceae</taxon>
        <taxon>Brassiceae</taxon>
        <taxon>Brassica</taxon>
    </lineage>
</organism>
<name>A0A8S9NAP0_BRACR</name>
<comment type="caution">
    <text evidence="1">The sequence shown here is derived from an EMBL/GenBank/DDBJ whole genome shotgun (WGS) entry which is preliminary data.</text>
</comment>
<sequence>MPEDSEPRQIGGGELISLGLTESVDIVEDTEDKLALSCNPSKQEEHAVAIFTTPVKELPLKPSATTADSKEIFVTENSGSV</sequence>
<reference evidence="1" key="1">
    <citation type="submission" date="2019-12" db="EMBL/GenBank/DDBJ databases">
        <title>Genome sequencing and annotation of Brassica cretica.</title>
        <authorList>
            <person name="Studholme D.J."/>
            <person name="Sarris P."/>
        </authorList>
    </citation>
    <scope>NUCLEOTIDE SEQUENCE</scope>
    <source>
        <strain evidence="1">PFS-109/04</strain>
        <tissue evidence="1">Leaf</tissue>
    </source>
</reference>
<dbReference type="AlphaFoldDB" id="A0A8S9NAP0"/>
<dbReference type="Proteomes" id="UP000712600">
    <property type="component" value="Unassembled WGS sequence"/>
</dbReference>